<feature type="repeat" description="ANK" evidence="1">
    <location>
        <begin position="105"/>
        <end position="137"/>
    </location>
</feature>
<name>A0A4U8THM7_9HELI</name>
<dbReference type="Proteomes" id="UP000029861">
    <property type="component" value="Unassembled WGS sequence"/>
</dbReference>
<dbReference type="PROSITE" id="PS50297">
    <property type="entry name" value="ANK_REP_REGION"/>
    <property type="match status" value="1"/>
</dbReference>
<evidence type="ECO:0000313" key="4">
    <source>
        <dbReference type="Proteomes" id="UP000029861"/>
    </source>
</evidence>
<keyword evidence="5" id="KW-1185">Reference proteome</keyword>
<comment type="caution">
    <text evidence="3">The sequence shown here is derived from an EMBL/GenBank/DDBJ whole genome shotgun (WGS) entry which is preliminary data.</text>
</comment>
<dbReference type="EMBL" id="BAAFHN010000012">
    <property type="protein sequence ID" value="GAB0172729.1"/>
    <property type="molecule type" value="Genomic_DNA"/>
</dbReference>
<dbReference type="Proteomes" id="UP001562457">
    <property type="component" value="Unassembled WGS sequence"/>
</dbReference>
<evidence type="ECO:0000256" key="1">
    <source>
        <dbReference type="PROSITE-ProRule" id="PRU00023"/>
    </source>
</evidence>
<keyword evidence="1" id="KW-0040">ANK repeat</keyword>
<reference evidence="3" key="2">
    <citation type="submission" date="2018-04" db="EMBL/GenBank/DDBJ databases">
        <authorList>
            <person name="Sheh A."/>
            <person name="Shen Z."/>
            <person name="Mannion A.J."/>
            <person name="Fox J.G."/>
        </authorList>
    </citation>
    <scope>NUCLEOTIDE SEQUENCE</scope>
    <source>
        <strain evidence="3">ATCC 49310</strain>
    </source>
</reference>
<dbReference type="EMBL" id="JRPK02000004">
    <property type="protein sequence ID" value="TLD99194.1"/>
    <property type="molecule type" value="Genomic_DNA"/>
</dbReference>
<dbReference type="AlphaFoldDB" id="A0A4U8THM7"/>
<organism evidence="3 4">
    <name type="scientific">Helicobacter trogontum</name>
    <dbReference type="NCBI Taxonomy" id="50960"/>
    <lineage>
        <taxon>Bacteria</taxon>
        <taxon>Pseudomonadati</taxon>
        <taxon>Campylobacterota</taxon>
        <taxon>Epsilonproteobacteria</taxon>
        <taxon>Campylobacterales</taxon>
        <taxon>Helicobacteraceae</taxon>
        <taxon>Helicobacter</taxon>
    </lineage>
</organism>
<dbReference type="RefSeq" id="WP_034316775.1">
    <property type="nucleotide sequence ID" value="NZ_BAAFHN010000012.1"/>
</dbReference>
<dbReference type="SMART" id="SM00248">
    <property type="entry name" value="ANK"/>
    <property type="match status" value="3"/>
</dbReference>
<reference evidence="2 5" key="3">
    <citation type="submission" date="2024-06" db="EMBL/GenBank/DDBJ databases">
        <title>Draft genome sequence of Helicobacter trogontum NHP16-4001.</title>
        <authorList>
            <person name="Rimbara E."/>
            <person name="Suzuki M."/>
        </authorList>
    </citation>
    <scope>NUCLEOTIDE SEQUENCE [LARGE SCALE GENOMIC DNA]</scope>
    <source>
        <strain evidence="2 5">NHP16-4001</strain>
    </source>
</reference>
<accession>A0A4U8THM7</accession>
<dbReference type="STRING" id="50960.LS81_01570"/>
<sequence length="302" mass="34892">MAQEFAEQLFKLIAEDNDTKIKELLDSMEFNLNSIVYEDEHIMEHIMKNHAPKSFKLLLEYGLNPNILPREVPPLQLGILTENHACVKILVGLKNFMHLNQSDGADDTALNYAVTIKDLDMIYLLIESGADIYRRNYFGESVLDQVLEILQEMEDDDKDKQKFEELAVFLCEKGILTSDSDEEYDDEDDDEYYKTRVQYGYLPTDEYAGLYTLTANVPTALPKNYEVEGVENPQQEGAGVPYYLSLVARYDDEFAALGVVSYEEAITYLVENEKILEEDEEYYYTDALSSKELESMYDYFEI</sequence>
<dbReference type="Gene3D" id="1.25.40.20">
    <property type="entry name" value="Ankyrin repeat-containing domain"/>
    <property type="match status" value="1"/>
</dbReference>
<dbReference type="Pfam" id="PF12796">
    <property type="entry name" value="Ank_2"/>
    <property type="match status" value="1"/>
</dbReference>
<dbReference type="InterPro" id="IPR036770">
    <property type="entry name" value="Ankyrin_rpt-contain_sf"/>
</dbReference>
<evidence type="ECO:0000313" key="2">
    <source>
        <dbReference type="EMBL" id="GAB0172729.1"/>
    </source>
</evidence>
<protein>
    <submittedName>
        <fullName evidence="3">Ankyrin repeat domain-containing protein</fullName>
    </submittedName>
</protein>
<gene>
    <name evidence="3" type="ORF">LS80_001925</name>
    <name evidence="2" type="ORF">NHP164001_07430</name>
</gene>
<evidence type="ECO:0000313" key="3">
    <source>
        <dbReference type="EMBL" id="TLD99194.1"/>
    </source>
</evidence>
<dbReference type="SUPFAM" id="SSF48403">
    <property type="entry name" value="Ankyrin repeat"/>
    <property type="match status" value="1"/>
</dbReference>
<dbReference type="InterPro" id="IPR002110">
    <property type="entry name" value="Ankyrin_rpt"/>
</dbReference>
<dbReference type="PROSITE" id="PS50088">
    <property type="entry name" value="ANK_REPEAT"/>
    <property type="match status" value="1"/>
</dbReference>
<evidence type="ECO:0000313" key="5">
    <source>
        <dbReference type="Proteomes" id="UP001562457"/>
    </source>
</evidence>
<reference evidence="3 4" key="1">
    <citation type="journal article" date="2014" name="Genome Announc.">
        <title>Draft genome sequences of eight enterohepatic helicobacter species isolated from both laboratory and wild rodents.</title>
        <authorList>
            <person name="Sheh A."/>
            <person name="Shen Z."/>
            <person name="Fox J.G."/>
        </authorList>
    </citation>
    <scope>NUCLEOTIDE SEQUENCE [LARGE SCALE GENOMIC DNA]</scope>
    <source>
        <strain evidence="3 4">ATCC 49310</strain>
    </source>
</reference>
<proteinExistence type="predicted"/>